<keyword evidence="1" id="KW-0548">Nucleotidyltransferase</keyword>
<organism evidence="1 2">
    <name type="scientific">Candidatus Syntrophosphaera thermopropionivorans</name>
    <dbReference type="NCBI Taxonomy" id="2593015"/>
    <lineage>
        <taxon>Bacteria</taxon>
        <taxon>Pseudomonadati</taxon>
        <taxon>Candidatus Cloacimonadota</taxon>
        <taxon>Candidatus Cloacimonadia</taxon>
        <taxon>Candidatus Cloacimonadales</taxon>
        <taxon>Candidatus Cloacimonadaceae</taxon>
        <taxon>Candidatus Syntrophosphaera</taxon>
    </lineage>
</organism>
<dbReference type="EMBL" id="SMOG01000021">
    <property type="protein sequence ID" value="TDF72658.1"/>
    <property type="molecule type" value="Genomic_DNA"/>
</dbReference>
<evidence type="ECO:0000313" key="1">
    <source>
        <dbReference type="EMBL" id="TDF72658.1"/>
    </source>
</evidence>
<evidence type="ECO:0000313" key="2">
    <source>
        <dbReference type="Proteomes" id="UP000294588"/>
    </source>
</evidence>
<protein>
    <submittedName>
        <fullName evidence="1">Pantetheine-phosphate adenylyltransferase</fullName>
        <ecNumber evidence="1">2.7.7.3</ecNumber>
    </submittedName>
</protein>
<dbReference type="EC" id="2.7.7.3" evidence="1"/>
<comment type="caution">
    <text evidence="1">The sequence shown here is derived from an EMBL/GenBank/DDBJ whole genome shotgun (WGS) entry which is preliminary data.</text>
</comment>
<name>A0AC61QI88_9BACT</name>
<gene>
    <name evidence="1" type="primary">coaD</name>
    <name evidence="1" type="ORF">E0946_05865</name>
</gene>
<accession>A0AC61QI88</accession>
<proteinExistence type="predicted"/>
<dbReference type="Proteomes" id="UP000294588">
    <property type="component" value="Unassembled WGS sequence"/>
</dbReference>
<keyword evidence="2" id="KW-1185">Reference proteome</keyword>
<keyword evidence="1" id="KW-0808">Transferase</keyword>
<reference evidence="1" key="1">
    <citation type="submission" date="2019-03" db="EMBL/GenBank/DDBJ databases">
        <title>Candidatus Syntrophosphaera thermopropionivorans: a novel player in syntrophic propionate oxidation during anaerobic digestion.</title>
        <authorList>
            <person name="Dyksma S."/>
        </authorList>
    </citation>
    <scope>NUCLEOTIDE SEQUENCE</scope>
    <source>
        <strain evidence="1">W5</strain>
    </source>
</reference>
<sequence>MSTNAIYPGTFDPITYGHINILEKASRLFDKVILSVAAYTDKETLFSLEERYELCSASVKHLSNVEVYTFEGLAVDFARSQNCSVMIRGLRAVSDFEYELSLALTNTTLNPEIETVFLVPSLRYMYLSSSITRQLAELGSELKDFVPPVVAKALRDKFKKE</sequence>